<feature type="compositionally biased region" description="Basic and acidic residues" evidence="1">
    <location>
        <begin position="182"/>
        <end position="199"/>
    </location>
</feature>
<feature type="compositionally biased region" description="Acidic residues" evidence="1">
    <location>
        <begin position="200"/>
        <end position="210"/>
    </location>
</feature>
<protein>
    <submittedName>
        <fullName evidence="2">Uncharacterized protein</fullName>
    </submittedName>
</protein>
<organism evidence="2 3">
    <name type="scientific">Halopiger aswanensis</name>
    <dbReference type="NCBI Taxonomy" id="148449"/>
    <lineage>
        <taxon>Archaea</taxon>
        <taxon>Methanobacteriati</taxon>
        <taxon>Methanobacteriota</taxon>
        <taxon>Stenosarchaea group</taxon>
        <taxon>Halobacteria</taxon>
        <taxon>Halobacteriales</taxon>
        <taxon>Natrialbaceae</taxon>
        <taxon>Halopiger</taxon>
    </lineage>
</organism>
<feature type="compositionally biased region" description="Acidic residues" evidence="1">
    <location>
        <begin position="238"/>
        <end position="248"/>
    </location>
</feature>
<accession>A0A3R7FW32</accession>
<feature type="compositionally biased region" description="Acidic residues" evidence="1">
    <location>
        <begin position="255"/>
        <end position="284"/>
    </location>
</feature>
<dbReference type="EMBL" id="RAPO01000002">
    <property type="protein sequence ID" value="RKD95456.1"/>
    <property type="molecule type" value="Genomic_DNA"/>
</dbReference>
<sequence length="284" mass="29545">MSEDPDHDLTAELPGADEERLEELTDQAPIDPEAAKDVVTGIDVPAGTLSLAGGGLLLLSALRSAGRGQLRAIPKGIAAAGLLSYGLGKRDADGEFGLQSSTGLGLRSDEDESSTFDPSSVEGVESGTEGKETSDAAAAAATRPDLSQQSEIDPDTGEIEESPTIDADEDGGSEIEFTEDADGSKGELEAEDDDPRRDTADDDEPLEIDVSDSAMADEASEATGPDPEQAQPAQTDATEPEETPDEDASDMKVEPDDEEDIVDGTDEEPDDDGSDSEADNEESE</sequence>
<proteinExistence type="predicted"/>
<evidence type="ECO:0000313" key="3">
    <source>
        <dbReference type="Proteomes" id="UP000283805"/>
    </source>
</evidence>
<name>A0A3R7FW32_9EURY</name>
<evidence type="ECO:0000256" key="1">
    <source>
        <dbReference type="SAM" id="MobiDB-lite"/>
    </source>
</evidence>
<reference evidence="2 3" key="1">
    <citation type="submission" date="2018-09" db="EMBL/GenBank/DDBJ databases">
        <title>Genomic Encyclopedia of Archaeal and Bacterial Type Strains, Phase II (KMG-II): from individual species to whole genera.</title>
        <authorList>
            <person name="Goeker M."/>
        </authorList>
    </citation>
    <scope>NUCLEOTIDE SEQUENCE [LARGE SCALE GENOMIC DNA]</scope>
    <source>
        <strain evidence="2 3">DSM 13151</strain>
    </source>
</reference>
<dbReference type="Proteomes" id="UP000283805">
    <property type="component" value="Unassembled WGS sequence"/>
</dbReference>
<comment type="caution">
    <text evidence="2">The sequence shown here is derived from an EMBL/GenBank/DDBJ whole genome shotgun (WGS) entry which is preliminary data.</text>
</comment>
<dbReference type="AlphaFoldDB" id="A0A3R7FW32"/>
<gene>
    <name evidence="2" type="ORF">ATJ93_2310</name>
</gene>
<dbReference type="OrthoDB" id="206587at2157"/>
<feature type="region of interest" description="Disordered" evidence="1">
    <location>
        <begin position="91"/>
        <end position="284"/>
    </location>
</feature>
<evidence type="ECO:0000313" key="2">
    <source>
        <dbReference type="EMBL" id="RKD95456.1"/>
    </source>
</evidence>
<dbReference type="RefSeq" id="WP_120244725.1">
    <property type="nucleotide sequence ID" value="NZ_RAPO01000002.1"/>
</dbReference>
<feature type="compositionally biased region" description="Acidic residues" evidence="1">
    <location>
        <begin position="152"/>
        <end position="181"/>
    </location>
</feature>
<keyword evidence="3" id="KW-1185">Reference proteome</keyword>